<evidence type="ECO:0000256" key="3">
    <source>
        <dbReference type="ARBA" id="ARBA00022801"/>
    </source>
</evidence>
<dbReference type="Proteomes" id="UP000199377">
    <property type="component" value="Unassembled WGS sequence"/>
</dbReference>
<dbReference type="GO" id="GO:0034432">
    <property type="term" value="F:bis(5'-adenosyl)-pentaphosphatase activity"/>
    <property type="evidence" value="ECO:0007669"/>
    <property type="project" value="TreeGrafter"/>
</dbReference>
<keyword evidence="7" id="KW-1185">Reference proteome</keyword>
<dbReference type="PANTHER" id="PTHR12629:SF0">
    <property type="entry name" value="DIPHOSPHOINOSITOL-POLYPHOSPHATE DIPHOSPHATASE"/>
    <property type="match status" value="1"/>
</dbReference>
<dbReference type="GO" id="GO:1901909">
    <property type="term" value="P:diadenosine hexaphosphate catabolic process"/>
    <property type="evidence" value="ECO:0007669"/>
    <property type="project" value="TreeGrafter"/>
</dbReference>
<dbReference type="PROSITE" id="PS51462">
    <property type="entry name" value="NUDIX"/>
    <property type="match status" value="1"/>
</dbReference>
<dbReference type="CDD" id="cd04666">
    <property type="entry name" value="NUDIX_DIPP2_like_Nudt4"/>
    <property type="match status" value="1"/>
</dbReference>
<evidence type="ECO:0000256" key="4">
    <source>
        <dbReference type="ARBA" id="ARBA00022842"/>
    </source>
</evidence>
<dbReference type="GO" id="GO:0046872">
    <property type="term" value="F:metal ion binding"/>
    <property type="evidence" value="ECO:0007669"/>
    <property type="project" value="UniProtKB-KW"/>
</dbReference>
<dbReference type="GO" id="GO:0071543">
    <property type="term" value="P:diphosphoinositol polyphosphate metabolic process"/>
    <property type="evidence" value="ECO:0007669"/>
    <property type="project" value="TreeGrafter"/>
</dbReference>
<dbReference type="Gene3D" id="3.90.79.10">
    <property type="entry name" value="Nucleoside Triphosphate Pyrophosphohydrolase"/>
    <property type="match status" value="1"/>
</dbReference>
<dbReference type="InterPro" id="IPR000086">
    <property type="entry name" value="NUDIX_hydrolase_dom"/>
</dbReference>
<evidence type="ECO:0000313" key="7">
    <source>
        <dbReference type="Proteomes" id="UP000199377"/>
    </source>
</evidence>
<dbReference type="EMBL" id="FOQH01000005">
    <property type="protein sequence ID" value="SFI27577.1"/>
    <property type="molecule type" value="Genomic_DNA"/>
</dbReference>
<proteinExistence type="predicted"/>
<dbReference type="GO" id="GO:0008486">
    <property type="term" value="F:diphosphoinositol-polyphosphate diphosphatase activity"/>
    <property type="evidence" value="ECO:0007669"/>
    <property type="project" value="TreeGrafter"/>
</dbReference>
<dbReference type="STRING" id="1114924.SAMN05216258_105365"/>
<name>A0A1I3GW14_9RHOB</name>
<keyword evidence="4" id="KW-0460">Magnesium</keyword>
<gene>
    <name evidence="6" type="ORF">SAMN05216258_105365</name>
</gene>
<reference evidence="6 7" key="1">
    <citation type="submission" date="2016-10" db="EMBL/GenBank/DDBJ databases">
        <authorList>
            <person name="de Groot N.N."/>
        </authorList>
    </citation>
    <scope>NUCLEOTIDE SEQUENCE [LARGE SCALE GENOMIC DNA]</scope>
    <source>
        <strain evidence="6 7">CGMCC 1.11030</strain>
    </source>
</reference>
<dbReference type="SUPFAM" id="SSF55811">
    <property type="entry name" value="Nudix"/>
    <property type="match status" value="1"/>
</dbReference>
<dbReference type="GO" id="GO:1901911">
    <property type="term" value="P:adenosine 5'-(hexahydrogen pentaphosphate) catabolic process"/>
    <property type="evidence" value="ECO:0007669"/>
    <property type="project" value="TreeGrafter"/>
</dbReference>
<sequence>MRRFISGLWSQVLQPMLRRPPRRQVAALCWREGERGVEVLLISSRGTGRWILPKGWPMRGKDLAGAALQEAWEEAGARFVETPAVPVGRFASLKVSDSGLPEPSEVMVFAAEVRELADDFPEQGQRRRRWAAPDEAAGLVEEAGLAELIRAFGRGRARPAR</sequence>
<dbReference type="PANTHER" id="PTHR12629">
    <property type="entry name" value="DIPHOSPHOINOSITOL POLYPHOSPHATE PHOSPHOHYDROLASE"/>
    <property type="match status" value="1"/>
</dbReference>
<dbReference type="GO" id="GO:0005737">
    <property type="term" value="C:cytoplasm"/>
    <property type="evidence" value="ECO:0007669"/>
    <property type="project" value="TreeGrafter"/>
</dbReference>
<organism evidence="6 7">
    <name type="scientific">Albimonas pacifica</name>
    <dbReference type="NCBI Taxonomy" id="1114924"/>
    <lineage>
        <taxon>Bacteria</taxon>
        <taxon>Pseudomonadati</taxon>
        <taxon>Pseudomonadota</taxon>
        <taxon>Alphaproteobacteria</taxon>
        <taxon>Rhodobacterales</taxon>
        <taxon>Paracoccaceae</taxon>
        <taxon>Albimonas</taxon>
    </lineage>
</organism>
<dbReference type="RefSeq" id="WP_092860180.1">
    <property type="nucleotide sequence ID" value="NZ_FOQH01000005.1"/>
</dbReference>
<accession>A0A1I3GW14</accession>
<comment type="cofactor">
    <cofactor evidence="1">
        <name>Mg(2+)</name>
        <dbReference type="ChEBI" id="CHEBI:18420"/>
    </cofactor>
</comment>
<dbReference type="OrthoDB" id="7066910at2"/>
<protein>
    <submittedName>
        <fullName evidence="6">8-oxo-dGTP pyrophosphatase MutT, NUDIX family</fullName>
    </submittedName>
</protein>
<feature type="domain" description="Nudix hydrolase" evidence="5">
    <location>
        <begin position="20"/>
        <end position="153"/>
    </location>
</feature>
<dbReference type="GO" id="GO:0034431">
    <property type="term" value="F:bis(5'-adenosyl)-hexaphosphatase activity"/>
    <property type="evidence" value="ECO:0007669"/>
    <property type="project" value="TreeGrafter"/>
</dbReference>
<dbReference type="InterPro" id="IPR047198">
    <property type="entry name" value="DDP-like_NUDIX"/>
</dbReference>
<evidence type="ECO:0000256" key="1">
    <source>
        <dbReference type="ARBA" id="ARBA00001946"/>
    </source>
</evidence>
<dbReference type="Pfam" id="PF00293">
    <property type="entry name" value="NUDIX"/>
    <property type="match status" value="1"/>
</dbReference>
<keyword evidence="2" id="KW-0479">Metal-binding</keyword>
<evidence type="ECO:0000259" key="5">
    <source>
        <dbReference type="PROSITE" id="PS51462"/>
    </source>
</evidence>
<dbReference type="GO" id="GO:1901907">
    <property type="term" value="P:diadenosine pentaphosphate catabolic process"/>
    <property type="evidence" value="ECO:0007669"/>
    <property type="project" value="TreeGrafter"/>
</dbReference>
<dbReference type="AlphaFoldDB" id="A0A1I3GW14"/>
<dbReference type="InterPro" id="IPR015797">
    <property type="entry name" value="NUDIX_hydrolase-like_dom_sf"/>
</dbReference>
<evidence type="ECO:0000313" key="6">
    <source>
        <dbReference type="EMBL" id="SFI27577.1"/>
    </source>
</evidence>
<evidence type="ECO:0000256" key="2">
    <source>
        <dbReference type="ARBA" id="ARBA00022723"/>
    </source>
</evidence>
<keyword evidence="3" id="KW-0378">Hydrolase</keyword>
<dbReference type="GO" id="GO:0000298">
    <property type="term" value="F:endopolyphosphatase activity"/>
    <property type="evidence" value="ECO:0007669"/>
    <property type="project" value="TreeGrafter"/>
</dbReference>